<dbReference type="InterPro" id="IPR050330">
    <property type="entry name" value="Bact_OuterMem_StrucFunc"/>
</dbReference>
<dbReference type="Proteomes" id="UP000245293">
    <property type="component" value="Unassembled WGS sequence"/>
</dbReference>
<gene>
    <name evidence="3" type="ORF">DFK10_04590</name>
</gene>
<keyword evidence="4" id="KW-1185">Reference proteome</keyword>
<sequence>MHWWADGGLEGYMTTRFNPETGRPLCLQKESCLTESTDTLFHTDSHHLKPGQREVLERFFRSEGAFSYAVYGHTDERASHAYNQALSERRANTVASVARSVGAFVEVEEGFGETRPIATGHNETAWQQNRRVEVVCYHMAR</sequence>
<dbReference type="Pfam" id="PF00691">
    <property type="entry name" value="OmpA"/>
    <property type="match status" value="1"/>
</dbReference>
<evidence type="ECO:0000313" key="3">
    <source>
        <dbReference type="EMBL" id="PWG18042.1"/>
    </source>
</evidence>
<name>A0A2V1PA97_9RHOB</name>
<evidence type="ECO:0000259" key="2">
    <source>
        <dbReference type="PROSITE" id="PS51123"/>
    </source>
</evidence>
<keyword evidence="1" id="KW-0472">Membrane</keyword>
<dbReference type="AlphaFoldDB" id="A0A2V1PA97"/>
<dbReference type="EMBL" id="QETF01000003">
    <property type="protein sequence ID" value="PWG18042.1"/>
    <property type="molecule type" value="Genomic_DNA"/>
</dbReference>
<reference evidence="4" key="1">
    <citation type="submission" date="2018-05" db="EMBL/GenBank/DDBJ databases">
        <authorList>
            <person name="Du Z."/>
            <person name="Wang X."/>
        </authorList>
    </citation>
    <scope>NUCLEOTIDE SEQUENCE [LARGE SCALE GENOMIC DNA]</scope>
    <source>
        <strain evidence="4">WDS4C29</strain>
    </source>
</reference>
<organism evidence="3 4">
    <name type="scientific">Salibaculum griseiflavum</name>
    <dbReference type="NCBI Taxonomy" id="1914409"/>
    <lineage>
        <taxon>Bacteria</taxon>
        <taxon>Pseudomonadati</taxon>
        <taxon>Pseudomonadota</taxon>
        <taxon>Alphaproteobacteria</taxon>
        <taxon>Rhodobacterales</taxon>
        <taxon>Roseobacteraceae</taxon>
        <taxon>Salibaculum</taxon>
    </lineage>
</organism>
<dbReference type="PANTHER" id="PTHR30329:SF21">
    <property type="entry name" value="LIPOPROTEIN YIAD-RELATED"/>
    <property type="match status" value="1"/>
</dbReference>
<protein>
    <submittedName>
        <fullName evidence="3">OmpA family protein</fullName>
    </submittedName>
</protein>
<comment type="caution">
    <text evidence="3">The sequence shown here is derived from an EMBL/GenBank/DDBJ whole genome shotgun (WGS) entry which is preliminary data.</text>
</comment>
<evidence type="ECO:0000256" key="1">
    <source>
        <dbReference type="PROSITE-ProRule" id="PRU00473"/>
    </source>
</evidence>
<dbReference type="InterPro" id="IPR006665">
    <property type="entry name" value="OmpA-like"/>
</dbReference>
<dbReference type="GO" id="GO:0016020">
    <property type="term" value="C:membrane"/>
    <property type="evidence" value="ECO:0007669"/>
    <property type="project" value="UniProtKB-UniRule"/>
</dbReference>
<proteinExistence type="predicted"/>
<evidence type="ECO:0000313" key="4">
    <source>
        <dbReference type="Proteomes" id="UP000245293"/>
    </source>
</evidence>
<dbReference type="OrthoDB" id="9782229at2"/>
<dbReference type="CDD" id="cd07185">
    <property type="entry name" value="OmpA_C-like"/>
    <property type="match status" value="1"/>
</dbReference>
<accession>A0A2V1PA97</accession>
<dbReference type="SUPFAM" id="SSF103088">
    <property type="entry name" value="OmpA-like"/>
    <property type="match status" value="1"/>
</dbReference>
<dbReference type="Gene3D" id="3.30.1330.60">
    <property type="entry name" value="OmpA-like domain"/>
    <property type="match status" value="1"/>
</dbReference>
<feature type="domain" description="OmpA-like" evidence="2">
    <location>
        <begin position="28"/>
        <end position="140"/>
    </location>
</feature>
<dbReference type="InterPro" id="IPR036737">
    <property type="entry name" value="OmpA-like_sf"/>
</dbReference>
<dbReference type="PROSITE" id="PS51123">
    <property type="entry name" value="OMPA_2"/>
    <property type="match status" value="1"/>
</dbReference>
<dbReference type="PANTHER" id="PTHR30329">
    <property type="entry name" value="STATOR ELEMENT OF FLAGELLAR MOTOR COMPLEX"/>
    <property type="match status" value="1"/>
</dbReference>